<feature type="domain" description="Beta-ketoacyl-[acyl-carrier-protein] synthase III N-terminal" evidence="8">
    <location>
        <begin position="111"/>
        <end position="137"/>
    </location>
</feature>
<evidence type="ECO:0000256" key="3">
    <source>
        <dbReference type="ARBA" id="ARBA00022516"/>
    </source>
</evidence>
<evidence type="ECO:0000256" key="7">
    <source>
        <dbReference type="ARBA" id="ARBA00023268"/>
    </source>
</evidence>
<proteinExistence type="inferred from homology"/>
<keyword evidence="5" id="KW-0443">Lipid metabolism</keyword>
<comment type="caution">
    <text evidence="9">The sequence shown here is derived from an EMBL/GenBank/DDBJ whole genome shotgun (WGS) entry which is preliminary data.</text>
</comment>
<accession>G9YF75</accession>
<name>G9YF75_9FIRM</name>
<evidence type="ECO:0000259" key="8">
    <source>
        <dbReference type="Pfam" id="PF08545"/>
    </source>
</evidence>
<dbReference type="InterPro" id="IPR016039">
    <property type="entry name" value="Thiolase-like"/>
</dbReference>
<dbReference type="eggNOG" id="COG0332">
    <property type="taxonomic scope" value="Bacteria"/>
</dbReference>
<keyword evidence="3" id="KW-0444">Lipid biosynthesis</keyword>
<comment type="pathway">
    <text evidence="1">Lipid metabolism.</text>
</comment>
<dbReference type="GO" id="GO:0004315">
    <property type="term" value="F:3-oxoacyl-[acyl-carrier-protein] synthase activity"/>
    <property type="evidence" value="ECO:0007669"/>
    <property type="project" value="InterPro"/>
</dbReference>
<dbReference type="PANTHER" id="PTHR43091:SF1">
    <property type="entry name" value="BETA-KETOACYL-[ACYL-CARRIER-PROTEIN] SYNTHASE III, CHLOROPLASTIC"/>
    <property type="match status" value="1"/>
</dbReference>
<gene>
    <name evidence="9" type="ORF">HMPREF0080_00285</name>
</gene>
<sequence length="153" mass="16140">MIVKANAAGILGTGHAVPDKILTNADMEKIVETSDEWISSRTGIKQRHFAPEGVNTSDLCTEAAGKALEQSGIRAEELDLIIVCTLTPDMTIPSTACIVQANLGAVNAAVFDLYAACSGFAYGVVTASQYIETGNVQTGSRHRCGNFKPVPKL</sequence>
<keyword evidence="4" id="KW-0276">Fatty acid metabolism</keyword>
<reference evidence="9 10" key="1">
    <citation type="submission" date="2011-08" db="EMBL/GenBank/DDBJ databases">
        <authorList>
            <person name="Weinstock G."/>
            <person name="Sodergren E."/>
            <person name="Clifton S."/>
            <person name="Fulton L."/>
            <person name="Fulton B."/>
            <person name="Courtney L."/>
            <person name="Fronick C."/>
            <person name="Harrison M."/>
            <person name="Strong C."/>
            <person name="Farmer C."/>
            <person name="Delahaunty K."/>
            <person name="Markovic C."/>
            <person name="Hall O."/>
            <person name="Minx P."/>
            <person name="Tomlinson C."/>
            <person name="Mitreva M."/>
            <person name="Hou S."/>
            <person name="Chen J."/>
            <person name="Wollam A."/>
            <person name="Pepin K.H."/>
            <person name="Johnson M."/>
            <person name="Bhonagiri V."/>
            <person name="Zhang X."/>
            <person name="Suruliraj S."/>
            <person name="Warren W."/>
            <person name="Chinwalla A."/>
            <person name="Mardis E.R."/>
            <person name="Wilson R.K."/>
        </authorList>
    </citation>
    <scope>NUCLEOTIDE SEQUENCE [LARGE SCALE GENOMIC DNA]</scope>
    <source>
        <strain evidence="9 10">F0357</strain>
    </source>
</reference>
<dbReference type="Gene3D" id="3.40.47.10">
    <property type="match status" value="1"/>
</dbReference>
<dbReference type="Pfam" id="PF08545">
    <property type="entry name" value="ACP_syn_III"/>
    <property type="match status" value="1"/>
</dbReference>
<evidence type="ECO:0000256" key="4">
    <source>
        <dbReference type="ARBA" id="ARBA00022832"/>
    </source>
</evidence>
<dbReference type="SUPFAM" id="SSF53901">
    <property type="entry name" value="Thiolase-like"/>
    <property type="match status" value="1"/>
</dbReference>
<evidence type="ECO:0000313" key="10">
    <source>
        <dbReference type="Proteomes" id="UP000005481"/>
    </source>
</evidence>
<organism evidence="9 10">
    <name type="scientific">Anaeroglobus geminatus F0357</name>
    <dbReference type="NCBI Taxonomy" id="861450"/>
    <lineage>
        <taxon>Bacteria</taxon>
        <taxon>Bacillati</taxon>
        <taxon>Bacillota</taxon>
        <taxon>Negativicutes</taxon>
        <taxon>Veillonellales</taxon>
        <taxon>Veillonellaceae</taxon>
        <taxon>Anaeroglobus</taxon>
    </lineage>
</organism>
<evidence type="ECO:0000313" key="9">
    <source>
        <dbReference type="EMBL" id="EHM43243.1"/>
    </source>
</evidence>
<keyword evidence="7" id="KW-0511">Multifunctional enzyme</keyword>
<dbReference type="HOGENOM" id="CLU_039592_6_1_9"/>
<dbReference type="GO" id="GO:0006633">
    <property type="term" value="P:fatty acid biosynthetic process"/>
    <property type="evidence" value="ECO:0007669"/>
    <property type="project" value="UniProtKB-KW"/>
</dbReference>
<dbReference type="PATRIC" id="fig|861450.3.peg.270"/>
<dbReference type="InterPro" id="IPR013751">
    <property type="entry name" value="ACP_syn_III_N"/>
</dbReference>
<evidence type="ECO:0000256" key="1">
    <source>
        <dbReference type="ARBA" id="ARBA00005189"/>
    </source>
</evidence>
<dbReference type="STRING" id="861450.HMPREF0080_00285"/>
<dbReference type="PANTHER" id="PTHR43091">
    <property type="entry name" value="3-OXOACYL-[ACYL-CARRIER-PROTEIN] SYNTHASE"/>
    <property type="match status" value="1"/>
</dbReference>
<keyword evidence="6" id="KW-0275">Fatty acid biosynthesis</keyword>
<evidence type="ECO:0000256" key="2">
    <source>
        <dbReference type="ARBA" id="ARBA00008642"/>
    </source>
</evidence>
<protein>
    <submittedName>
        <fullName evidence="9">3-oxoacyl-[acyl-carrier-protein] synthase III protein 1 domain protein</fullName>
    </submittedName>
</protein>
<evidence type="ECO:0000256" key="6">
    <source>
        <dbReference type="ARBA" id="ARBA00023160"/>
    </source>
</evidence>
<dbReference type="Proteomes" id="UP000005481">
    <property type="component" value="Unassembled WGS sequence"/>
</dbReference>
<dbReference type="EMBL" id="AGCJ01000010">
    <property type="protein sequence ID" value="EHM43243.1"/>
    <property type="molecule type" value="Genomic_DNA"/>
</dbReference>
<keyword evidence="10" id="KW-1185">Reference proteome</keyword>
<dbReference type="AlphaFoldDB" id="G9YF75"/>
<comment type="similarity">
    <text evidence="2">Belongs to the thiolase-like superfamily. FabH family.</text>
</comment>
<evidence type="ECO:0000256" key="5">
    <source>
        <dbReference type="ARBA" id="ARBA00023098"/>
    </source>
</evidence>